<dbReference type="RefSeq" id="XP_062787455.1">
    <property type="nucleotide sequence ID" value="XM_062931404.1"/>
</dbReference>
<dbReference type="Proteomes" id="UP001322277">
    <property type="component" value="Chromosome 11"/>
</dbReference>
<name>A0AAX4J3U2_9PEZI</name>
<proteinExistence type="predicted"/>
<organism evidence="2 3">
    <name type="scientific">Colletotrichum destructivum</name>
    <dbReference type="NCBI Taxonomy" id="34406"/>
    <lineage>
        <taxon>Eukaryota</taxon>
        <taxon>Fungi</taxon>
        <taxon>Dikarya</taxon>
        <taxon>Ascomycota</taxon>
        <taxon>Pezizomycotina</taxon>
        <taxon>Sordariomycetes</taxon>
        <taxon>Hypocreomycetidae</taxon>
        <taxon>Glomerellales</taxon>
        <taxon>Glomerellaceae</taxon>
        <taxon>Colletotrichum</taxon>
        <taxon>Colletotrichum destructivum species complex</taxon>
    </lineage>
</organism>
<dbReference type="AlphaFoldDB" id="A0AAX4J3U2"/>
<dbReference type="KEGG" id="cdet:87951748"/>
<accession>A0AAX4J3U2</accession>
<dbReference type="GeneID" id="87951748"/>
<protein>
    <submittedName>
        <fullName evidence="2">Uncharacterized protein</fullName>
    </submittedName>
</protein>
<evidence type="ECO:0000313" key="3">
    <source>
        <dbReference type="Proteomes" id="UP001322277"/>
    </source>
</evidence>
<evidence type="ECO:0000313" key="2">
    <source>
        <dbReference type="EMBL" id="WQF90234.1"/>
    </source>
</evidence>
<feature type="region of interest" description="Disordered" evidence="1">
    <location>
        <begin position="121"/>
        <end position="142"/>
    </location>
</feature>
<dbReference type="EMBL" id="CP137315">
    <property type="protein sequence ID" value="WQF90234.1"/>
    <property type="molecule type" value="Genomic_DNA"/>
</dbReference>
<evidence type="ECO:0000256" key="1">
    <source>
        <dbReference type="SAM" id="MobiDB-lite"/>
    </source>
</evidence>
<gene>
    <name evidence="2" type="ORF">CDEST_15248</name>
</gene>
<feature type="compositionally biased region" description="Polar residues" evidence="1">
    <location>
        <begin position="121"/>
        <end position="135"/>
    </location>
</feature>
<reference evidence="3" key="1">
    <citation type="journal article" date="2023" name="bioRxiv">
        <title>Complete genome of the Medicago anthracnose fungus, Colletotrichum destructivum, reveals a mini-chromosome-like region within a core chromosome.</title>
        <authorList>
            <person name="Lapalu N."/>
            <person name="Simon A."/>
            <person name="Lu A."/>
            <person name="Plaumann P.-L."/>
            <person name="Amselem J."/>
            <person name="Pigne S."/>
            <person name="Auger A."/>
            <person name="Koch C."/>
            <person name="Dallery J.-F."/>
            <person name="O'Connell R.J."/>
        </authorList>
    </citation>
    <scope>NUCLEOTIDE SEQUENCE [LARGE SCALE GENOMIC DNA]</scope>
    <source>
        <strain evidence="3">CBS 520.97</strain>
    </source>
</reference>
<keyword evidence="3" id="KW-1185">Reference proteome</keyword>
<sequence>MEDAAHPNLAKQIRTCFALSANPSPPCQVKENVKPADLIRQANLEQDIQPAWSQKRVFNHIPTIHRSDDENVSQLIDAIENWLTSNRDVPAIIEPQMSRRVFWWVRLHTLSTAPVGTVCSISPSPSGTTRSLSECTRQHQRP</sequence>